<evidence type="ECO:0000259" key="8">
    <source>
        <dbReference type="Pfam" id="PF00133"/>
    </source>
</evidence>
<dbReference type="InterPro" id="IPR002303">
    <property type="entry name" value="Valyl-tRNA_ligase"/>
</dbReference>
<dbReference type="InterPro" id="IPR002300">
    <property type="entry name" value="aa-tRNA-synth_Ia"/>
</dbReference>
<dbReference type="Pfam" id="PF00133">
    <property type="entry name" value="tRNA-synt_1"/>
    <property type="match status" value="1"/>
</dbReference>
<evidence type="ECO:0000313" key="9">
    <source>
        <dbReference type="EMBL" id="PJF33494.1"/>
    </source>
</evidence>
<dbReference type="Gene3D" id="3.90.740.10">
    <property type="entry name" value="Valyl/Leucyl/Isoleucyl-tRNA synthetase, editing domain"/>
    <property type="match status" value="1"/>
</dbReference>
<dbReference type="PANTHER" id="PTHR11946">
    <property type="entry name" value="VALYL-TRNA SYNTHETASES"/>
    <property type="match status" value="1"/>
</dbReference>
<dbReference type="Proteomes" id="UP000229681">
    <property type="component" value="Unassembled WGS sequence"/>
</dbReference>
<feature type="domain" description="Aminoacyl-tRNA synthetase class Ia" evidence="8">
    <location>
        <begin position="2"/>
        <end position="45"/>
    </location>
</feature>
<feature type="non-terminal residue" evidence="9">
    <location>
        <position position="108"/>
    </location>
</feature>
<dbReference type="PANTHER" id="PTHR11946:SF93">
    <property type="entry name" value="VALINE--TRNA LIGASE, CHLOROPLASTIC_MITOCHONDRIAL 2"/>
    <property type="match status" value="1"/>
</dbReference>
<keyword evidence="2 9" id="KW-0436">Ligase</keyword>
<accession>A0A2M8P7I6</accession>
<dbReference type="EC" id="6.1.1.9" evidence="1"/>
<evidence type="ECO:0000256" key="2">
    <source>
        <dbReference type="ARBA" id="ARBA00022598"/>
    </source>
</evidence>
<dbReference type="InterPro" id="IPR014729">
    <property type="entry name" value="Rossmann-like_a/b/a_fold"/>
</dbReference>
<dbReference type="Gene3D" id="3.40.50.620">
    <property type="entry name" value="HUPs"/>
    <property type="match status" value="1"/>
</dbReference>
<evidence type="ECO:0000256" key="3">
    <source>
        <dbReference type="ARBA" id="ARBA00022741"/>
    </source>
</evidence>
<dbReference type="GO" id="GO:0005829">
    <property type="term" value="C:cytosol"/>
    <property type="evidence" value="ECO:0007669"/>
    <property type="project" value="TreeGrafter"/>
</dbReference>
<dbReference type="SUPFAM" id="SSF52374">
    <property type="entry name" value="Nucleotidylyl transferase"/>
    <property type="match status" value="1"/>
</dbReference>
<organism evidence="9 10">
    <name type="scientific">Candidatus Thermofonsia Clade 1 bacterium</name>
    <dbReference type="NCBI Taxonomy" id="2364210"/>
    <lineage>
        <taxon>Bacteria</taxon>
        <taxon>Bacillati</taxon>
        <taxon>Chloroflexota</taxon>
        <taxon>Candidatus Thermofontia</taxon>
        <taxon>Candidatus Thermofonsia Clade 1</taxon>
    </lineage>
</organism>
<evidence type="ECO:0000313" key="10">
    <source>
        <dbReference type="Proteomes" id="UP000229681"/>
    </source>
</evidence>
<keyword evidence="6" id="KW-0030">Aminoacyl-tRNA synthetase</keyword>
<evidence type="ECO:0000256" key="1">
    <source>
        <dbReference type="ARBA" id="ARBA00013169"/>
    </source>
</evidence>
<sequence length="108" mass="12257">LSRAVREAFVRLWEQGLIYRGKRLINWSPGLQTAVSDLEVEYSEEPATLYHFKYPVEGGTFIPVATTRPETILGDTAVAVHPEDERYQHLIGKRAFVPILNRPIPIIA</sequence>
<dbReference type="EMBL" id="PGTM01000911">
    <property type="protein sequence ID" value="PJF33494.1"/>
    <property type="molecule type" value="Genomic_DNA"/>
</dbReference>
<comment type="caution">
    <text evidence="9">The sequence shown here is derived from an EMBL/GenBank/DDBJ whole genome shotgun (WGS) entry which is preliminary data.</text>
</comment>
<dbReference type="GO" id="GO:0006438">
    <property type="term" value="P:valyl-tRNA aminoacylation"/>
    <property type="evidence" value="ECO:0007669"/>
    <property type="project" value="InterPro"/>
</dbReference>
<keyword evidence="5" id="KW-0648">Protein biosynthesis</keyword>
<proteinExistence type="predicted"/>
<reference evidence="9 10" key="1">
    <citation type="submission" date="2017-11" db="EMBL/GenBank/DDBJ databases">
        <title>Evolution of Phototrophy in the Chloroflexi Phylum Driven by Horizontal Gene Transfer.</title>
        <authorList>
            <person name="Ward L.M."/>
            <person name="Hemp J."/>
            <person name="Shih P.M."/>
            <person name="Mcglynn S.E."/>
            <person name="Fischer W."/>
        </authorList>
    </citation>
    <scope>NUCLEOTIDE SEQUENCE [LARGE SCALE GENOMIC DNA]</scope>
    <source>
        <strain evidence="9">JP3_13</strain>
    </source>
</reference>
<keyword evidence="4" id="KW-0067">ATP-binding</keyword>
<evidence type="ECO:0000256" key="6">
    <source>
        <dbReference type="ARBA" id="ARBA00023146"/>
    </source>
</evidence>
<evidence type="ECO:0000256" key="7">
    <source>
        <dbReference type="ARBA" id="ARBA00029936"/>
    </source>
</evidence>
<dbReference type="GO" id="GO:0005524">
    <property type="term" value="F:ATP binding"/>
    <property type="evidence" value="ECO:0007669"/>
    <property type="project" value="UniProtKB-KW"/>
</dbReference>
<dbReference type="AlphaFoldDB" id="A0A2M8P7I6"/>
<name>A0A2M8P7I6_9CHLR</name>
<dbReference type="GO" id="GO:0002161">
    <property type="term" value="F:aminoacyl-tRNA deacylase activity"/>
    <property type="evidence" value="ECO:0007669"/>
    <property type="project" value="InterPro"/>
</dbReference>
<keyword evidence="3" id="KW-0547">Nucleotide-binding</keyword>
<protein>
    <recommendedName>
        <fullName evidence="1">valine--tRNA ligase</fullName>
        <ecNumber evidence="1">6.1.1.9</ecNumber>
    </recommendedName>
    <alternativeName>
        <fullName evidence="7">Valyl-tRNA synthetase</fullName>
    </alternativeName>
</protein>
<evidence type="ECO:0000256" key="5">
    <source>
        <dbReference type="ARBA" id="ARBA00022917"/>
    </source>
</evidence>
<dbReference type="InterPro" id="IPR009008">
    <property type="entry name" value="Val/Leu/Ile-tRNA-synth_edit"/>
</dbReference>
<gene>
    <name evidence="9" type="ORF">CUN49_18445</name>
</gene>
<feature type="non-terminal residue" evidence="9">
    <location>
        <position position="1"/>
    </location>
</feature>
<dbReference type="SUPFAM" id="SSF50677">
    <property type="entry name" value="ValRS/IleRS/LeuRS editing domain"/>
    <property type="match status" value="1"/>
</dbReference>
<evidence type="ECO:0000256" key="4">
    <source>
        <dbReference type="ARBA" id="ARBA00022840"/>
    </source>
</evidence>
<dbReference type="GO" id="GO:0004832">
    <property type="term" value="F:valine-tRNA ligase activity"/>
    <property type="evidence" value="ECO:0007669"/>
    <property type="project" value="UniProtKB-EC"/>
</dbReference>